<organism evidence="2 3">
    <name type="scientific">Sphingobacterium zhuxiongii</name>
    <dbReference type="NCBI Taxonomy" id="2662364"/>
    <lineage>
        <taxon>Bacteria</taxon>
        <taxon>Pseudomonadati</taxon>
        <taxon>Bacteroidota</taxon>
        <taxon>Sphingobacteriia</taxon>
        <taxon>Sphingobacteriales</taxon>
        <taxon>Sphingobacteriaceae</taxon>
        <taxon>Sphingobacterium</taxon>
    </lineage>
</organism>
<dbReference type="PANTHER" id="PTHR42760:SF40">
    <property type="entry name" value="3-OXOACYL-[ACYL-CARRIER-PROTEIN] REDUCTASE, CHLOROPLASTIC"/>
    <property type="match status" value="1"/>
</dbReference>
<name>A0A5Q0QEJ4_9SPHI</name>
<proteinExistence type="inferred from homology"/>
<gene>
    <name evidence="2" type="ORF">GFH32_12220</name>
</gene>
<dbReference type="SUPFAM" id="SSF51735">
    <property type="entry name" value="NAD(P)-binding Rossmann-fold domains"/>
    <property type="match status" value="1"/>
</dbReference>
<accession>A0A5Q0QEJ4</accession>
<dbReference type="GO" id="GO:0030497">
    <property type="term" value="P:fatty acid elongation"/>
    <property type="evidence" value="ECO:0007669"/>
    <property type="project" value="TreeGrafter"/>
</dbReference>
<dbReference type="PANTHER" id="PTHR42760">
    <property type="entry name" value="SHORT-CHAIN DEHYDROGENASES/REDUCTASES FAMILY MEMBER"/>
    <property type="match status" value="1"/>
</dbReference>
<dbReference type="InterPro" id="IPR036291">
    <property type="entry name" value="NAD(P)-bd_dom_sf"/>
</dbReference>
<dbReference type="EMBL" id="CP045652">
    <property type="protein sequence ID" value="QGA28245.1"/>
    <property type="molecule type" value="Genomic_DNA"/>
</dbReference>
<dbReference type="RefSeq" id="WP_153513070.1">
    <property type="nucleotide sequence ID" value="NZ_CP045652.1"/>
</dbReference>
<keyword evidence="3" id="KW-1185">Reference proteome</keyword>
<dbReference type="PRINTS" id="PR00080">
    <property type="entry name" value="SDRFAMILY"/>
</dbReference>
<evidence type="ECO:0000313" key="2">
    <source>
        <dbReference type="EMBL" id="QGA28245.1"/>
    </source>
</evidence>
<dbReference type="Pfam" id="PF13561">
    <property type="entry name" value="adh_short_C2"/>
    <property type="match status" value="1"/>
</dbReference>
<protein>
    <submittedName>
        <fullName evidence="2">SDR family oxidoreductase</fullName>
    </submittedName>
</protein>
<dbReference type="FunFam" id="3.40.50.720:FF:000084">
    <property type="entry name" value="Short-chain dehydrogenase reductase"/>
    <property type="match status" value="1"/>
</dbReference>
<sequence>MKRFFLNGKVVLITGGTGLFGKPMSLALAHAGATVLIASRNLKACQDYADELNAAGYKAAAFQLDLSNQESITQLVNEVQLSFGRIDVLVNNAVTREGFKNLADMTKEEWEQSQTINSTGLMLLTQAVVAGMQERKTGNIINIGSIQGTVGPNFPVYGDTGMTSPINYTYDKWAMVGFTKWIANYYGRFGIRCNCLSPGGYGPGVTSSFGENEFVDNYKRLTPLGRFADDDDIAGPIVFLASDASSFITGHNLLVDGGWTSW</sequence>
<dbReference type="InterPro" id="IPR002347">
    <property type="entry name" value="SDR_fam"/>
</dbReference>
<evidence type="ECO:0000313" key="3">
    <source>
        <dbReference type="Proteomes" id="UP000326921"/>
    </source>
</evidence>
<dbReference type="KEGG" id="sphe:GFH32_12220"/>
<dbReference type="Proteomes" id="UP000326921">
    <property type="component" value="Chromosome"/>
</dbReference>
<dbReference type="Gene3D" id="3.40.50.720">
    <property type="entry name" value="NAD(P)-binding Rossmann-like Domain"/>
    <property type="match status" value="1"/>
</dbReference>
<dbReference type="AlphaFoldDB" id="A0A5Q0QEJ4"/>
<dbReference type="GO" id="GO:0016616">
    <property type="term" value="F:oxidoreductase activity, acting on the CH-OH group of donors, NAD or NADP as acceptor"/>
    <property type="evidence" value="ECO:0007669"/>
    <property type="project" value="TreeGrafter"/>
</dbReference>
<reference evidence="2 3" key="1">
    <citation type="submission" date="2019-10" db="EMBL/GenBank/DDBJ databases">
        <authorList>
            <person name="Dong K."/>
        </authorList>
    </citation>
    <scope>NUCLEOTIDE SEQUENCE [LARGE SCALE GENOMIC DNA]</scope>
    <source>
        <strain evidence="3">dk4302</strain>
    </source>
</reference>
<evidence type="ECO:0000256" key="1">
    <source>
        <dbReference type="ARBA" id="ARBA00006484"/>
    </source>
</evidence>
<comment type="similarity">
    <text evidence="1">Belongs to the short-chain dehydrogenases/reductases (SDR) family.</text>
</comment>
<dbReference type="PRINTS" id="PR00081">
    <property type="entry name" value="GDHRDH"/>
</dbReference>